<accession>A0ABW4CIV3</accession>
<evidence type="ECO:0000313" key="5">
    <source>
        <dbReference type="EMBL" id="MFD1430277.1"/>
    </source>
</evidence>
<dbReference type="Gene3D" id="1.10.10.10">
    <property type="entry name" value="Winged helix-like DNA-binding domain superfamily/Winged helix DNA-binding domain"/>
    <property type="match status" value="1"/>
</dbReference>
<reference evidence="6" key="1">
    <citation type="journal article" date="2019" name="Int. J. Syst. Evol. Microbiol.">
        <title>The Global Catalogue of Microorganisms (GCM) 10K type strain sequencing project: providing services to taxonomists for standard genome sequencing and annotation.</title>
        <authorList>
            <consortium name="The Broad Institute Genomics Platform"/>
            <consortium name="The Broad Institute Genome Sequencing Center for Infectious Disease"/>
            <person name="Wu L."/>
            <person name="Ma J."/>
        </authorList>
    </citation>
    <scope>NUCLEOTIDE SEQUENCE [LARGE SCALE GENOMIC DNA]</scope>
    <source>
        <strain evidence="6">CCM 8980</strain>
    </source>
</reference>
<dbReference type="Pfam" id="PF03965">
    <property type="entry name" value="Penicillinase_R"/>
    <property type="match status" value="1"/>
</dbReference>
<dbReference type="InterPro" id="IPR005650">
    <property type="entry name" value="BlaI_family"/>
</dbReference>
<dbReference type="InterPro" id="IPR014071">
    <property type="entry name" value="Cu_transp_CopY/TcrY"/>
</dbReference>
<comment type="similarity">
    <text evidence="1">Belongs to the BlaI transcriptional regulatory family.</text>
</comment>
<evidence type="ECO:0000256" key="4">
    <source>
        <dbReference type="ARBA" id="ARBA00023163"/>
    </source>
</evidence>
<evidence type="ECO:0000256" key="1">
    <source>
        <dbReference type="ARBA" id="ARBA00011046"/>
    </source>
</evidence>
<sequence length="155" mass="17259">MNDTDTIEEITPAEWEVMRIIWTLGQASAHQVIDLLQQKRDWSDSTIKTLLGRLVKKGLLETSKDGRSFIYKPLISETAAMNGTASQLFSHLCAMKRGKTLVELIETLPLSRGDIEKLQAALAKKLPDAPEMVDCDCLPGGMQEADCNCKEDQHD</sequence>
<keyword evidence="3" id="KW-0238">DNA-binding</keyword>
<dbReference type="Proteomes" id="UP001597196">
    <property type="component" value="Unassembled WGS sequence"/>
</dbReference>
<comment type="caution">
    <text evidence="5">The sequence shown here is derived from an EMBL/GenBank/DDBJ whole genome shotgun (WGS) entry which is preliminary data.</text>
</comment>
<keyword evidence="4" id="KW-0804">Transcription</keyword>
<proteinExistence type="inferred from homology"/>
<keyword evidence="6" id="KW-1185">Reference proteome</keyword>
<organism evidence="5 6">
    <name type="scientific">Lacticaseibacillus mingshuiensis</name>
    <dbReference type="NCBI Taxonomy" id="2799574"/>
    <lineage>
        <taxon>Bacteria</taxon>
        <taxon>Bacillati</taxon>
        <taxon>Bacillota</taxon>
        <taxon>Bacilli</taxon>
        <taxon>Lactobacillales</taxon>
        <taxon>Lactobacillaceae</taxon>
        <taxon>Lacticaseibacillus</taxon>
    </lineage>
</organism>
<protein>
    <submittedName>
        <fullName evidence="5">CopY/TcrY family copper transport repressor</fullName>
    </submittedName>
</protein>
<evidence type="ECO:0000256" key="2">
    <source>
        <dbReference type="ARBA" id="ARBA00023015"/>
    </source>
</evidence>
<dbReference type="NCBIfam" id="TIGR02698">
    <property type="entry name" value="CopY_TcrY"/>
    <property type="match status" value="1"/>
</dbReference>
<dbReference type="SUPFAM" id="SSF46785">
    <property type="entry name" value="Winged helix' DNA-binding domain"/>
    <property type="match status" value="1"/>
</dbReference>
<dbReference type="InterPro" id="IPR036390">
    <property type="entry name" value="WH_DNA-bd_sf"/>
</dbReference>
<evidence type="ECO:0000313" key="6">
    <source>
        <dbReference type="Proteomes" id="UP001597196"/>
    </source>
</evidence>
<evidence type="ECO:0000256" key="3">
    <source>
        <dbReference type="ARBA" id="ARBA00023125"/>
    </source>
</evidence>
<dbReference type="InterPro" id="IPR036388">
    <property type="entry name" value="WH-like_DNA-bd_sf"/>
</dbReference>
<dbReference type="EMBL" id="JBHTOC010000011">
    <property type="protein sequence ID" value="MFD1430277.1"/>
    <property type="molecule type" value="Genomic_DNA"/>
</dbReference>
<dbReference type="PIRSF" id="PIRSF019455">
    <property type="entry name" value="CopR_AtkY"/>
    <property type="match status" value="1"/>
</dbReference>
<gene>
    <name evidence="5" type="ORF">ACFQ4P_08460</name>
</gene>
<dbReference type="RefSeq" id="WP_203626596.1">
    <property type="nucleotide sequence ID" value="NZ_BOLQ01000006.1"/>
</dbReference>
<keyword evidence="2" id="KW-0805">Transcription regulation</keyword>
<name>A0ABW4CIV3_9LACO</name>